<keyword evidence="2" id="KW-1185">Reference proteome</keyword>
<accession>A0AAE9E5Q0</accession>
<name>A0AAE9E5Q0_CAEBR</name>
<dbReference type="InterPro" id="IPR027417">
    <property type="entry name" value="P-loop_NTPase"/>
</dbReference>
<dbReference type="AlphaFoldDB" id="A0AAE9E5Q0"/>
<sequence length="130" mass="14794">MQYFPSGRTVLVIAHRLSTIRSANLIYVIMARKLERNPANPILKFNYTDKDVKGIQVFEGFTPSHKVKLPMISGIKIDLMKRLFNTSDLHGDNVGVDSKGTLFIIDFRVSGYSIQSKNRNVWQSYRQSSG</sequence>
<organism evidence="1 2">
    <name type="scientific">Caenorhabditis briggsae</name>
    <dbReference type="NCBI Taxonomy" id="6238"/>
    <lineage>
        <taxon>Eukaryota</taxon>
        <taxon>Metazoa</taxon>
        <taxon>Ecdysozoa</taxon>
        <taxon>Nematoda</taxon>
        <taxon>Chromadorea</taxon>
        <taxon>Rhabditida</taxon>
        <taxon>Rhabditina</taxon>
        <taxon>Rhabditomorpha</taxon>
        <taxon>Rhabditoidea</taxon>
        <taxon>Rhabditidae</taxon>
        <taxon>Peloderinae</taxon>
        <taxon>Caenorhabditis</taxon>
    </lineage>
</organism>
<dbReference type="Gene3D" id="3.40.50.300">
    <property type="entry name" value="P-loop containing nucleotide triphosphate hydrolases"/>
    <property type="match status" value="1"/>
</dbReference>
<protein>
    <submittedName>
        <fullName evidence="1">Uncharacterized protein</fullName>
    </submittedName>
</protein>
<proteinExistence type="predicted"/>
<gene>
    <name evidence="1" type="ORF">L5515_002139</name>
</gene>
<evidence type="ECO:0000313" key="1">
    <source>
        <dbReference type="EMBL" id="UMM14259.1"/>
    </source>
</evidence>
<dbReference type="EMBL" id="CP092620">
    <property type="protein sequence ID" value="UMM14259.1"/>
    <property type="molecule type" value="Genomic_DNA"/>
</dbReference>
<evidence type="ECO:0000313" key="2">
    <source>
        <dbReference type="Proteomes" id="UP000829354"/>
    </source>
</evidence>
<dbReference type="Proteomes" id="UP000829354">
    <property type="component" value="Chromosome I"/>
</dbReference>
<reference evidence="1 2" key="1">
    <citation type="submission" date="2022-04" db="EMBL/GenBank/DDBJ databases">
        <title>Chromosome-level reference genomes for two strains of Caenorhabditis briggsae: an improved platform for comparative genomics.</title>
        <authorList>
            <person name="Stevens L."/>
            <person name="Andersen E."/>
        </authorList>
    </citation>
    <scope>NUCLEOTIDE SEQUENCE [LARGE SCALE GENOMIC DNA]</scope>
    <source>
        <strain evidence="1">VX34</strain>
        <tissue evidence="1">Whole-organism</tissue>
    </source>
</reference>